<keyword evidence="3" id="KW-1185">Reference proteome</keyword>
<gene>
    <name evidence="2" type="ORF">HPB51_024480</name>
</gene>
<reference evidence="2" key="2">
    <citation type="submission" date="2021-09" db="EMBL/GenBank/DDBJ databases">
        <authorList>
            <person name="Jia N."/>
            <person name="Wang J."/>
            <person name="Shi W."/>
            <person name="Du L."/>
            <person name="Sun Y."/>
            <person name="Zhan W."/>
            <person name="Jiang J."/>
            <person name="Wang Q."/>
            <person name="Zhang B."/>
            <person name="Ji P."/>
            <person name="Sakyi L.B."/>
            <person name="Cui X."/>
            <person name="Yuan T."/>
            <person name="Jiang B."/>
            <person name="Yang W."/>
            <person name="Lam T.T.-Y."/>
            <person name="Chang Q."/>
            <person name="Ding S."/>
            <person name="Wang X."/>
            <person name="Zhu J."/>
            <person name="Ruan X."/>
            <person name="Zhao L."/>
            <person name="Wei J."/>
            <person name="Que T."/>
            <person name="Du C."/>
            <person name="Cheng J."/>
            <person name="Dai P."/>
            <person name="Han X."/>
            <person name="Huang E."/>
            <person name="Gao Y."/>
            <person name="Liu J."/>
            <person name="Shao H."/>
            <person name="Ye R."/>
            <person name="Li L."/>
            <person name="Wei W."/>
            <person name="Wang X."/>
            <person name="Wang C."/>
            <person name="Huo Q."/>
            <person name="Li W."/>
            <person name="Guo W."/>
            <person name="Chen H."/>
            <person name="Chen S."/>
            <person name="Zhou L."/>
            <person name="Zhou L."/>
            <person name="Ni X."/>
            <person name="Tian J."/>
            <person name="Zhou Y."/>
            <person name="Sheng Y."/>
            <person name="Liu T."/>
            <person name="Pan Y."/>
            <person name="Xia L."/>
            <person name="Li J."/>
            <person name="Zhao F."/>
            <person name="Cao W."/>
        </authorList>
    </citation>
    <scope>NUCLEOTIDE SEQUENCE</scope>
    <source>
        <strain evidence="2">Rmic-2018</strain>
        <tissue evidence="2">Larvae</tissue>
    </source>
</reference>
<evidence type="ECO:0000313" key="2">
    <source>
        <dbReference type="EMBL" id="KAH8042549.1"/>
    </source>
</evidence>
<feature type="region of interest" description="Disordered" evidence="1">
    <location>
        <begin position="277"/>
        <end position="318"/>
    </location>
</feature>
<proteinExistence type="predicted"/>
<sequence>MPPEALLSLNETGIWWLPDLSGSTPMQAVNSIRLALEALSYYDARVFCVAWFYCCLADRRLLRPWRSCRVSLADAASTGEFILHDRLATALSYPGCHTVVAKVDSSDRTHACVMVTTPGRPSQEHDVISLCVVRGTPKLFVRVVRDQSHVIAVIQSLLGGHPAQLVGNYLGDLSFAFKSVSEHLGVMSVRSRHVASDEFELITQTPGPREGEVEPGLRCRKVRSRDPTLHVTVIATPASSVVGLAPNVLLAVASPRRGSLVDKNVWSPFSHRSLSKADQGEFKEDGASRRSSLDRALKMGRRASDPSLQDFNQPGPPAVVFPLEKTVAIRS</sequence>
<protein>
    <submittedName>
        <fullName evidence="2">Uncharacterized protein</fullName>
    </submittedName>
</protein>
<reference evidence="2" key="1">
    <citation type="journal article" date="2020" name="Cell">
        <title>Large-Scale Comparative Analyses of Tick Genomes Elucidate Their Genetic Diversity and Vector Capacities.</title>
        <authorList>
            <consortium name="Tick Genome and Microbiome Consortium (TIGMIC)"/>
            <person name="Jia N."/>
            <person name="Wang J."/>
            <person name="Shi W."/>
            <person name="Du L."/>
            <person name="Sun Y."/>
            <person name="Zhan W."/>
            <person name="Jiang J.F."/>
            <person name="Wang Q."/>
            <person name="Zhang B."/>
            <person name="Ji P."/>
            <person name="Bell-Sakyi L."/>
            <person name="Cui X.M."/>
            <person name="Yuan T.T."/>
            <person name="Jiang B.G."/>
            <person name="Yang W.F."/>
            <person name="Lam T.T."/>
            <person name="Chang Q.C."/>
            <person name="Ding S.J."/>
            <person name="Wang X.J."/>
            <person name="Zhu J.G."/>
            <person name="Ruan X.D."/>
            <person name="Zhao L."/>
            <person name="Wei J.T."/>
            <person name="Ye R.Z."/>
            <person name="Que T.C."/>
            <person name="Du C.H."/>
            <person name="Zhou Y.H."/>
            <person name="Cheng J.X."/>
            <person name="Dai P.F."/>
            <person name="Guo W.B."/>
            <person name="Han X.H."/>
            <person name="Huang E.J."/>
            <person name="Li L.F."/>
            <person name="Wei W."/>
            <person name="Gao Y.C."/>
            <person name="Liu J.Z."/>
            <person name="Shao H.Z."/>
            <person name="Wang X."/>
            <person name="Wang C.C."/>
            <person name="Yang T.C."/>
            <person name="Huo Q.B."/>
            <person name="Li W."/>
            <person name="Chen H.Y."/>
            <person name="Chen S.E."/>
            <person name="Zhou L.G."/>
            <person name="Ni X.B."/>
            <person name="Tian J.H."/>
            <person name="Sheng Y."/>
            <person name="Liu T."/>
            <person name="Pan Y.S."/>
            <person name="Xia L.Y."/>
            <person name="Li J."/>
            <person name="Zhao F."/>
            <person name="Cao W.C."/>
        </authorList>
    </citation>
    <scope>NUCLEOTIDE SEQUENCE</scope>
    <source>
        <strain evidence="2">Rmic-2018</strain>
    </source>
</reference>
<evidence type="ECO:0000313" key="3">
    <source>
        <dbReference type="Proteomes" id="UP000821866"/>
    </source>
</evidence>
<dbReference type="VEuPathDB" id="VectorBase:LOC119165750"/>
<feature type="compositionally biased region" description="Basic and acidic residues" evidence="1">
    <location>
        <begin position="278"/>
        <end position="297"/>
    </location>
</feature>
<dbReference type="EMBL" id="JABSTU010000001">
    <property type="protein sequence ID" value="KAH8042549.1"/>
    <property type="molecule type" value="Genomic_DNA"/>
</dbReference>
<dbReference type="Proteomes" id="UP000821866">
    <property type="component" value="Chromosome 1"/>
</dbReference>
<dbReference type="AlphaFoldDB" id="A0A9J6F9N5"/>
<organism evidence="2 3">
    <name type="scientific">Rhipicephalus microplus</name>
    <name type="common">Cattle tick</name>
    <name type="synonym">Boophilus microplus</name>
    <dbReference type="NCBI Taxonomy" id="6941"/>
    <lineage>
        <taxon>Eukaryota</taxon>
        <taxon>Metazoa</taxon>
        <taxon>Ecdysozoa</taxon>
        <taxon>Arthropoda</taxon>
        <taxon>Chelicerata</taxon>
        <taxon>Arachnida</taxon>
        <taxon>Acari</taxon>
        <taxon>Parasitiformes</taxon>
        <taxon>Ixodida</taxon>
        <taxon>Ixodoidea</taxon>
        <taxon>Ixodidae</taxon>
        <taxon>Rhipicephalinae</taxon>
        <taxon>Rhipicephalus</taxon>
        <taxon>Boophilus</taxon>
    </lineage>
</organism>
<comment type="caution">
    <text evidence="2">The sequence shown here is derived from an EMBL/GenBank/DDBJ whole genome shotgun (WGS) entry which is preliminary data.</text>
</comment>
<name>A0A9J6F9N5_RHIMP</name>
<accession>A0A9J6F9N5</accession>
<evidence type="ECO:0000256" key="1">
    <source>
        <dbReference type="SAM" id="MobiDB-lite"/>
    </source>
</evidence>